<organism evidence="1 2">
    <name type="scientific">Marivirga lumbricoides</name>
    <dbReference type="NCBI Taxonomy" id="1046115"/>
    <lineage>
        <taxon>Bacteria</taxon>
        <taxon>Pseudomonadati</taxon>
        <taxon>Bacteroidota</taxon>
        <taxon>Cytophagia</taxon>
        <taxon>Cytophagales</taxon>
        <taxon>Marivirgaceae</taxon>
        <taxon>Marivirga</taxon>
    </lineage>
</organism>
<evidence type="ECO:0000313" key="2">
    <source>
        <dbReference type="Proteomes" id="UP000636010"/>
    </source>
</evidence>
<comment type="caution">
    <text evidence="1">The sequence shown here is derived from an EMBL/GenBank/DDBJ whole genome shotgun (WGS) entry which is preliminary data.</text>
</comment>
<dbReference type="Proteomes" id="UP000636010">
    <property type="component" value="Unassembled WGS sequence"/>
</dbReference>
<protein>
    <submittedName>
        <fullName evidence="1">Uncharacterized protein</fullName>
    </submittedName>
</protein>
<gene>
    <name evidence="1" type="ORF">GCM10011506_24330</name>
</gene>
<dbReference type="RefSeq" id="WP_188463740.1">
    <property type="nucleotide sequence ID" value="NZ_BAABHU010000007.1"/>
</dbReference>
<dbReference type="EMBL" id="BMEC01000007">
    <property type="protein sequence ID" value="GGC38087.1"/>
    <property type="molecule type" value="Genomic_DNA"/>
</dbReference>
<keyword evidence="2" id="KW-1185">Reference proteome</keyword>
<reference evidence="2" key="1">
    <citation type="journal article" date="2019" name="Int. J. Syst. Evol. Microbiol.">
        <title>The Global Catalogue of Microorganisms (GCM) 10K type strain sequencing project: providing services to taxonomists for standard genome sequencing and annotation.</title>
        <authorList>
            <consortium name="The Broad Institute Genomics Platform"/>
            <consortium name="The Broad Institute Genome Sequencing Center for Infectious Disease"/>
            <person name="Wu L."/>
            <person name="Ma J."/>
        </authorList>
    </citation>
    <scope>NUCLEOTIDE SEQUENCE [LARGE SCALE GENOMIC DNA]</scope>
    <source>
        <strain evidence="2">CGMCC 1.10832</strain>
    </source>
</reference>
<accession>A0ABQ1MCZ3</accession>
<sequence length="55" mass="6447">MTIKGIWRGEGLPILEEALGECVERLKIFIINEPIQDITKRMTYTIEEQNEKLNK</sequence>
<evidence type="ECO:0000313" key="1">
    <source>
        <dbReference type="EMBL" id="GGC38087.1"/>
    </source>
</evidence>
<proteinExistence type="predicted"/>
<name>A0ABQ1MCZ3_9BACT</name>